<evidence type="ECO:0000256" key="5">
    <source>
        <dbReference type="ARBA" id="ARBA00022989"/>
    </source>
</evidence>
<evidence type="ECO:0000313" key="9">
    <source>
        <dbReference type="EMBL" id="GCC23716.1"/>
    </source>
</evidence>
<keyword evidence="5 7" id="KW-1133">Transmembrane helix</keyword>
<comment type="caution">
    <text evidence="7">Lacks conserved residue(s) required for the propagation of feature annotation.</text>
</comment>
<proteinExistence type="inferred from homology"/>
<comment type="caution">
    <text evidence="9">The sequence shown here is derived from an EMBL/GenBank/DDBJ whole genome shotgun (WGS) entry which is preliminary data.</text>
</comment>
<reference evidence="9 10" key="1">
    <citation type="journal article" date="2018" name="Nat. Ecol. Evol.">
        <title>Shark genomes provide insights into elasmobranch evolution and the origin of vertebrates.</title>
        <authorList>
            <person name="Hara Y"/>
            <person name="Yamaguchi K"/>
            <person name="Onimaru K"/>
            <person name="Kadota M"/>
            <person name="Koyanagi M"/>
            <person name="Keeley SD"/>
            <person name="Tatsumi K"/>
            <person name="Tanaka K"/>
            <person name="Motone F"/>
            <person name="Kageyama Y"/>
            <person name="Nozu R"/>
            <person name="Adachi N"/>
            <person name="Nishimura O"/>
            <person name="Nakagawa R"/>
            <person name="Tanegashima C"/>
            <person name="Kiyatake I"/>
            <person name="Matsumoto R"/>
            <person name="Murakumo K"/>
            <person name="Nishida K"/>
            <person name="Terakita A"/>
            <person name="Kuratani S"/>
            <person name="Sato K"/>
            <person name="Hyodo S Kuraku.S."/>
        </authorList>
    </citation>
    <scope>NUCLEOTIDE SEQUENCE [LARGE SCALE GENOMIC DNA]</scope>
</reference>
<dbReference type="GO" id="GO:0002028">
    <property type="term" value="P:regulation of sodium ion transport"/>
    <property type="evidence" value="ECO:0007669"/>
    <property type="project" value="UniProtKB-UniRule"/>
</dbReference>
<evidence type="ECO:0000256" key="4">
    <source>
        <dbReference type="ARBA" id="ARBA00022692"/>
    </source>
</evidence>
<dbReference type="Pfam" id="PF05640">
    <property type="entry name" value="NKAIN"/>
    <property type="match status" value="1"/>
</dbReference>
<comment type="similarity">
    <text evidence="2 7">Belongs to the NKAIN family.</text>
</comment>
<name>A0A401S009_CHIPU</name>
<feature type="transmembrane region" description="Helical" evidence="7">
    <location>
        <begin position="157"/>
        <end position="178"/>
    </location>
</feature>
<evidence type="ECO:0000256" key="8">
    <source>
        <dbReference type="SAM" id="MobiDB-lite"/>
    </source>
</evidence>
<evidence type="ECO:0000256" key="1">
    <source>
        <dbReference type="ARBA" id="ARBA00004651"/>
    </source>
</evidence>
<dbReference type="EMBL" id="BEZZ01000037">
    <property type="protein sequence ID" value="GCC23716.1"/>
    <property type="molecule type" value="Genomic_DNA"/>
</dbReference>
<keyword evidence="4 7" id="KW-0812">Transmembrane</keyword>
<comment type="subcellular location">
    <subcellularLocation>
        <location evidence="1 7">Cell membrane</location>
        <topology evidence="1 7">Multi-pass membrane protein</topology>
    </subcellularLocation>
</comment>
<evidence type="ECO:0000256" key="7">
    <source>
        <dbReference type="RuleBase" id="RU368041"/>
    </source>
</evidence>
<dbReference type="PANTHER" id="PTHR13084:SF3">
    <property type="entry name" value="SODIUM_POTASSIUM-TRANSPORTING ATPASE SUBUNIT BETA-1-INTERACTING PROTEIN 2"/>
    <property type="match status" value="1"/>
</dbReference>
<feature type="transmembrane region" description="Helical" evidence="7">
    <location>
        <begin position="126"/>
        <end position="145"/>
    </location>
</feature>
<evidence type="ECO:0000313" key="10">
    <source>
        <dbReference type="Proteomes" id="UP000287033"/>
    </source>
</evidence>
<organism evidence="9 10">
    <name type="scientific">Chiloscyllium punctatum</name>
    <name type="common">Brownbanded bambooshark</name>
    <name type="synonym">Hemiscyllium punctatum</name>
    <dbReference type="NCBI Taxonomy" id="137246"/>
    <lineage>
        <taxon>Eukaryota</taxon>
        <taxon>Metazoa</taxon>
        <taxon>Chordata</taxon>
        <taxon>Craniata</taxon>
        <taxon>Vertebrata</taxon>
        <taxon>Chondrichthyes</taxon>
        <taxon>Elasmobranchii</taxon>
        <taxon>Galeomorphii</taxon>
        <taxon>Galeoidea</taxon>
        <taxon>Orectolobiformes</taxon>
        <taxon>Hemiscylliidae</taxon>
        <taxon>Chiloscyllium</taxon>
    </lineage>
</organism>
<sequence>MLHKDMAYRDKWDLRKVVTMSYYCKRGGCCAVAAAAAAEAGPGGARASRTAPGVPERHNQNGPSRGREKLQRAGAGARARAPGGYPPTPTPTMGCCSGRCTLIFISSLQLICVLERQIFDFLGYQWAPILANFLHIVTVIFGLFGTIQFRQRYVIRYAIWMVLWVTWNVFVICFYLEVGGLAKVICHLMF</sequence>
<dbReference type="Proteomes" id="UP000287033">
    <property type="component" value="Unassembled WGS sequence"/>
</dbReference>
<dbReference type="OrthoDB" id="10050321at2759"/>
<accession>A0A401S009</accession>
<keyword evidence="3 7" id="KW-1003">Cell membrane</keyword>
<dbReference type="AlphaFoldDB" id="A0A401S009"/>
<evidence type="ECO:0000256" key="6">
    <source>
        <dbReference type="ARBA" id="ARBA00023136"/>
    </source>
</evidence>
<keyword evidence="10" id="KW-1185">Reference proteome</keyword>
<evidence type="ECO:0000256" key="3">
    <source>
        <dbReference type="ARBA" id="ARBA00022475"/>
    </source>
</evidence>
<dbReference type="PANTHER" id="PTHR13084">
    <property type="entry name" value="T-CELL LYMPHOMA BREAKPOINT-ASSOCIATED TARGET 1-RELATED"/>
    <property type="match status" value="1"/>
</dbReference>
<gene>
    <name evidence="9" type="ORF">chiPu_0002114</name>
</gene>
<feature type="compositionally biased region" description="Basic and acidic residues" evidence="8">
    <location>
        <begin position="55"/>
        <end position="71"/>
    </location>
</feature>
<keyword evidence="6 7" id="KW-0472">Membrane</keyword>
<feature type="region of interest" description="Disordered" evidence="8">
    <location>
        <begin position="45"/>
        <end position="73"/>
    </location>
</feature>
<dbReference type="InterPro" id="IPR008516">
    <property type="entry name" value="Na/K-Atpase_Interacting"/>
</dbReference>
<protein>
    <recommendedName>
        <fullName evidence="7">Sodium/potassium-transporting ATPase subunit beta-1-interacting protein</fullName>
        <shortName evidence="7">Na(+)/K(+)-transporting ATPase subunit beta-1-interacting protein</shortName>
    </recommendedName>
</protein>
<dbReference type="GO" id="GO:0005886">
    <property type="term" value="C:plasma membrane"/>
    <property type="evidence" value="ECO:0007669"/>
    <property type="project" value="UniProtKB-SubCell"/>
</dbReference>
<evidence type="ECO:0000256" key="2">
    <source>
        <dbReference type="ARBA" id="ARBA00006364"/>
    </source>
</evidence>